<dbReference type="InterPro" id="IPR045198">
    <property type="entry name" value="CNBL1-10"/>
</dbReference>
<comment type="caution">
    <text evidence="4">The sequence shown here is derived from an EMBL/GenBank/DDBJ whole genome shotgun (WGS) entry which is preliminary data.</text>
</comment>
<keyword evidence="2" id="KW-0106">Calcium</keyword>
<dbReference type="PANTHER" id="PTHR23056">
    <property type="entry name" value="CALCINEURIN B"/>
    <property type="match status" value="1"/>
</dbReference>
<dbReference type="GO" id="GO:0019900">
    <property type="term" value="F:kinase binding"/>
    <property type="evidence" value="ECO:0007669"/>
    <property type="project" value="UniProtKB-UniRule"/>
</dbReference>
<dbReference type="EMBL" id="PJQY01003724">
    <property type="protein sequence ID" value="PQM35052.1"/>
    <property type="molecule type" value="Genomic_DNA"/>
</dbReference>
<dbReference type="Proteomes" id="UP000250321">
    <property type="component" value="Unassembled WGS sequence"/>
</dbReference>
<comment type="subunit">
    <text evidence="2">Homodimer. Interacts with CIPK.</text>
</comment>
<dbReference type="InterPro" id="IPR011992">
    <property type="entry name" value="EF-hand-dom_pair"/>
</dbReference>
<accession>A0A314UE08</accession>
<proteinExistence type="inferred from homology"/>
<reference evidence="4 5" key="1">
    <citation type="submission" date="2018-02" db="EMBL/GenBank/DDBJ databases">
        <title>Draft genome of wild Prunus yedoensis var. nudiflora.</title>
        <authorList>
            <person name="Baek S."/>
            <person name="Kim J.-H."/>
            <person name="Choi K."/>
            <person name="Kim G.-B."/>
            <person name="Cho A."/>
            <person name="Jang H."/>
            <person name="Shin C.-H."/>
            <person name="Yu H.-J."/>
            <person name="Mun J.-H."/>
        </authorList>
    </citation>
    <scope>NUCLEOTIDE SEQUENCE [LARGE SCALE GENOMIC DNA]</scope>
    <source>
        <strain evidence="5">cv. Jeju island</strain>
        <tissue evidence="4">Leaf</tissue>
    </source>
</reference>
<sequence length="105" mass="12127">MPNQYLGCSILLFLLPKPPLAFSVSEVYLLYELFKKLSSSVVKDGLIHKLNEMVLALLNESDLILSDDIVEMIVDKTFMEAYRKADGRIDEEEWKEYVADNPSYY</sequence>
<evidence type="ECO:0000313" key="5">
    <source>
        <dbReference type="Proteomes" id="UP000250321"/>
    </source>
</evidence>
<feature type="chain" id="PRO_5016300908" description="Calcineurin B-like protein" evidence="3">
    <location>
        <begin position="22"/>
        <end position="105"/>
    </location>
</feature>
<keyword evidence="3" id="KW-0732">Signal</keyword>
<dbReference type="STRING" id="2094558.A0A314UE08"/>
<keyword evidence="2" id="KW-0472">Membrane</keyword>
<evidence type="ECO:0000256" key="3">
    <source>
        <dbReference type="SAM" id="SignalP"/>
    </source>
</evidence>
<dbReference type="OrthoDB" id="1426608at2759"/>
<dbReference type="Gene3D" id="1.10.238.10">
    <property type="entry name" value="EF-hand"/>
    <property type="match status" value="1"/>
</dbReference>
<dbReference type="AlphaFoldDB" id="A0A314UE08"/>
<dbReference type="SUPFAM" id="SSF47473">
    <property type="entry name" value="EF-hand"/>
    <property type="match status" value="1"/>
</dbReference>
<evidence type="ECO:0000256" key="2">
    <source>
        <dbReference type="RuleBase" id="RU369080"/>
    </source>
</evidence>
<evidence type="ECO:0000313" key="4">
    <source>
        <dbReference type="EMBL" id="PQM35052.1"/>
    </source>
</evidence>
<evidence type="ECO:0000256" key="1">
    <source>
        <dbReference type="ARBA" id="ARBA00022737"/>
    </source>
</evidence>
<keyword evidence="5" id="KW-1185">Reference proteome</keyword>
<dbReference type="GO" id="GO:0016020">
    <property type="term" value="C:membrane"/>
    <property type="evidence" value="ECO:0007669"/>
    <property type="project" value="UniProtKB-SubCell"/>
</dbReference>
<dbReference type="GO" id="GO:0019722">
    <property type="term" value="P:calcium-mediated signaling"/>
    <property type="evidence" value="ECO:0007669"/>
    <property type="project" value="UniProtKB-UniRule"/>
</dbReference>
<dbReference type="PANTHER" id="PTHR23056:SF105">
    <property type="entry name" value="CALCINEURIN B-LIKE PROTEIN"/>
    <property type="match status" value="1"/>
</dbReference>
<name>A0A314UE08_PRUYE</name>
<protein>
    <recommendedName>
        <fullName evidence="2">Calcineurin B-like protein</fullName>
    </recommendedName>
</protein>
<comment type="function">
    <text evidence="2">Acts as a calcium sensor. CBL proteins interact with CIPK serine-threonine protein kinases. Binding of a CBL protein to the regulatory NAF domain of a CIPK protein lead to the activation of the kinase in a calcium-dependent manner.</text>
</comment>
<gene>
    <name evidence="4" type="ORF">Pyn_07425</name>
</gene>
<dbReference type="GO" id="GO:0005509">
    <property type="term" value="F:calcium ion binding"/>
    <property type="evidence" value="ECO:0007669"/>
    <property type="project" value="UniProtKB-UniRule"/>
</dbReference>
<comment type="similarity">
    <text evidence="2">Belongs to the calcineurin regulatory subunit family.</text>
</comment>
<keyword evidence="2" id="KW-0479">Metal-binding</keyword>
<feature type="signal peptide" evidence="3">
    <location>
        <begin position="1"/>
        <end position="21"/>
    </location>
</feature>
<comment type="subcellular location">
    <subcellularLocation>
        <location evidence="2">Membrane</location>
    </subcellularLocation>
</comment>
<organism evidence="4 5">
    <name type="scientific">Prunus yedoensis var. nudiflora</name>
    <dbReference type="NCBI Taxonomy" id="2094558"/>
    <lineage>
        <taxon>Eukaryota</taxon>
        <taxon>Viridiplantae</taxon>
        <taxon>Streptophyta</taxon>
        <taxon>Embryophyta</taxon>
        <taxon>Tracheophyta</taxon>
        <taxon>Spermatophyta</taxon>
        <taxon>Magnoliopsida</taxon>
        <taxon>eudicotyledons</taxon>
        <taxon>Gunneridae</taxon>
        <taxon>Pentapetalae</taxon>
        <taxon>rosids</taxon>
        <taxon>fabids</taxon>
        <taxon>Rosales</taxon>
        <taxon>Rosaceae</taxon>
        <taxon>Amygdaloideae</taxon>
        <taxon>Amygdaleae</taxon>
        <taxon>Prunus</taxon>
    </lineage>
</organism>
<keyword evidence="1 2" id="KW-0677">Repeat</keyword>